<dbReference type="InterPro" id="IPR006616">
    <property type="entry name" value="DM9_repeat"/>
</dbReference>
<gene>
    <name evidence="1" type="ORF">g.48020</name>
</gene>
<reference evidence="1" key="1">
    <citation type="submission" date="2018-04" db="EMBL/GenBank/DDBJ databases">
        <title>Transcriptome assembly of Sipha flava.</title>
        <authorList>
            <person name="Scully E.D."/>
            <person name="Geib S.M."/>
            <person name="Palmer N.A."/>
            <person name="Koch K."/>
            <person name="Bradshaw J."/>
            <person name="Heng-Moss T."/>
            <person name="Sarath G."/>
        </authorList>
    </citation>
    <scope>NUCLEOTIDE SEQUENCE</scope>
</reference>
<proteinExistence type="predicted"/>
<organism evidence="1">
    <name type="scientific">Sipha flava</name>
    <name type="common">yellow sugarcane aphid</name>
    <dbReference type="NCBI Taxonomy" id="143950"/>
    <lineage>
        <taxon>Eukaryota</taxon>
        <taxon>Metazoa</taxon>
        <taxon>Ecdysozoa</taxon>
        <taxon>Arthropoda</taxon>
        <taxon>Hexapoda</taxon>
        <taxon>Insecta</taxon>
        <taxon>Pterygota</taxon>
        <taxon>Neoptera</taxon>
        <taxon>Paraneoptera</taxon>
        <taxon>Hemiptera</taxon>
        <taxon>Sternorrhyncha</taxon>
        <taxon>Aphidomorpha</taxon>
        <taxon>Aphidoidea</taxon>
        <taxon>Aphididae</taxon>
        <taxon>Sipha</taxon>
    </lineage>
</organism>
<dbReference type="PANTHER" id="PTHR31649">
    <property type="entry name" value="AGAP009604-PA"/>
    <property type="match status" value="1"/>
</dbReference>
<dbReference type="PANTHER" id="PTHR31649:SF1">
    <property type="entry name" value="FARNESOIC ACID O-METHYL TRANSFERASE DOMAIN-CONTAINING PROTEIN"/>
    <property type="match status" value="1"/>
</dbReference>
<accession>A0A2S2QWD2</accession>
<dbReference type="SMART" id="SM00696">
    <property type="entry name" value="DM9"/>
    <property type="match status" value="1"/>
</dbReference>
<name>A0A2S2QWD2_9HEMI</name>
<evidence type="ECO:0000313" key="1">
    <source>
        <dbReference type="EMBL" id="MBY82071.1"/>
    </source>
</evidence>
<dbReference type="Pfam" id="PF11901">
    <property type="entry name" value="DM9"/>
    <property type="match status" value="1"/>
</dbReference>
<dbReference type="EMBL" id="GGMS01012868">
    <property type="protein sequence ID" value="MBY82071.1"/>
    <property type="molecule type" value="Transcribed_RNA"/>
</dbReference>
<sequence length="102" mass="11207">MILPMSGGYGWVPVEHPNTLMWVPCDSGDPLPRGAVHVGMDKSGDRLYAGRAFHEGDLLPAKINPSHSTAYVCWGGMEHAMSHFEVISITVNFNRLRPAVTF</sequence>
<dbReference type="OrthoDB" id="1925699at2759"/>
<protein>
    <submittedName>
        <fullName evidence="1">Uncharacterized protein</fullName>
    </submittedName>
</protein>
<dbReference type="AlphaFoldDB" id="A0A2S2QWD2"/>